<evidence type="ECO:0000313" key="2">
    <source>
        <dbReference type="Proteomes" id="UP000474104"/>
    </source>
</evidence>
<dbReference type="Proteomes" id="UP000474104">
    <property type="component" value="Unassembled WGS sequence"/>
</dbReference>
<dbReference type="AlphaFoldDB" id="A0A9X5C688"/>
<comment type="caution">
    <text evidence="1">The sequence shown here is derived from an EMBL/GenBank/DDBJ whole genome shotgun (WGS) entry which is preliminary data.</text>
</comment>
<name>A0A9X5C688_9FIRM</name>
<reference evidence="1 2" key="1">
    <citation type="submission" date="2019-07" db="EMBL/GenBank/DDBJ databases">
        <title>Draft genome sequences of 15 bacterial species constituting the stable defined intestinal microbiota of the GM15 gnotobiotic mouse model.</title>
        <authorList>
            <person name="Elie C."/>
            <person name="Mathieu A."/>
            <person name="Saliou A."/>
            <person name="Darnaud M."/>
            <person name="Leulier F."/>
            <person name="Tamellini A."/>
        </authorList>
    </citation>
    <scope>NUCLEOTIDE SEQUENCE [LARGE SCALE GENOMIC DNA]</scope>
    <source>
        <strain evidence="2">ASF 502</strain>
    </source>
</reference>
<gene>
    <name evidence="1" type="ORF">FMM80_09040</name>
</gene>
<sequence length="80" mass="9022">MSYQEIAKTMIDRLPDDKMIFVINMLEGLGEMSGIDLYPDFKPNADTIAAMAETDEMIRTGSGQHFEGTTEELFSQILEE</sequence>
<organism evidence="1 2">
    <name type="scientific">Schaedlerella arabinosiphila</name>
    <dbReference type="NCBI Taxonomy" id="2044587"/>
    <lineage>
        <taxon>Bacteria</taxon>
        <taxon>Bacillati</taxon>
        <taxon>Bacillota</taxon>
        <taxon>Clostridia</taxon>
        <taxon>Lachnospirales</taxon>
        <taxon>Lachnospiraceae</taxon>
        <taxon>Schaedlerella</taxon>
    </lineage>
</organism>
<accession>A0A9X5C688</accession>
<dbReference type="OrthoDB" id="2061506at2"/>
<proteinExistence type="predicted"/>
<evidence type="ECO:0000313" key="1">
    <source>
        <dbReference type="EMBL" id="NDO68819.1"/>
    </source>
</evidence>
<dbReference type="EMBL" id="VIRB01000058">
    <property type="protein sequence ID" value="NDO68819.1"/>
    <property type="molecule type" value="Genomic_DNA"/>
</dbReference>
<protein>
    <submittedName>
        <fullName evidence="1">Uncharacterized protein</fullName>
    </submittedName>
</protein>
<dbReference type="RefSeq" id="WP_004072246.1">
    <property type="nucleotide sequence ID" value="NZ_CASCYM010000011.1"/>
</dbReference>